<dbReference type="Proteomes" id="UP001385892">
    <property type="component" value="Unassembled WGS sequence"/>
</dbReference>
<proteinExistence type="predicted"/>
<comment type="caution">
    <text evidence="2">The sequence shown here is derived from an EMBL/GenBank/DDBJ whole genome shotgun (WGS) entry which is preliminary data.</text>
</comment>
<evidence type="ECO:0000313" key="2">
    <source>
        <dbReference type="EMBL" id="MEJ8848014.1"/>
    </source>
</evidence>
<feature type="transmembrane region" description="Helical" evidence="1">
    <location>
        <begin position="146"/>
        <end position="162"/>
    </location>
</feature>
<accession>A0ABU8WM32</accession>
<dbReference type="RefSeq" id="WP_340343142.1">
    <property type="nucleotide sequence ID" value="NZ_JBBKZT010000006.1"/>
</dbReference>
<evidence type="ECO:0000256" key="1">
    <source>
        <dbReference type="SAM" id="Phobius"/>
    </source>
</evidence>
<organism evidence="2 3">
    <name type="scientific">Variovorax rhizosphaerae</name>
    <dbReference type="NCBI Taxonomy" id="1836200"/>
    <lineage>
        <taxon>Bacteria</taxon>
        <taxon>Pseudomonadati</taxon>
        <taxon>Pseudomonadota</taxon>
        <taxon>Betaproteobacteria</taxon>
        <taxon>Burkholderiales</taxon>
        <taxon>Comamonadaceae</taxon>
        <taxon>Variovorax</taxon>
    </lineage>
</organism>
<name>A0ABU8WM32_9BURK</name>
<keyword evidence="3" id="KW-1185">Reference proteome</keyword>
<keyword evidence="1" id="KW-0812">Transmembrane</keyword>
<dbReference type="EMBL" id="JBBKZT010000006">
    <property type="protein sequence ID" value="MEJ8848014.1"/>
    <property type="molecule type" value="Genomic_DNA"/>
</dbReference>
<evidence type="ECO:0000313" key="3">
    <source>
        <dbReference type="Proteomes" id="UP001385892"/>
    </source>
</evidence>
<protein>
    <submittedName>
        <fullName evidence="2">Uncharacterized protein</fullName>
    </submittedName>
</protein>
<sequence>MSQQLSDREAVAAVLVMMVRTRLVAAHMGKTLRTGLQASVPVSERPAVRRGLDALLDHGILAMSGEFIGFTAKGRIYLAHVQQALGQTPSAYEHDDQSPAVLAALIDAIEQDERFEPYTSIEEVQSLPARLESHVPKRKPVIRTRWLLSLALAAGAAAFYVARL</sequence>
<keyword evidence="1" id="KW-1133">Transmembrane helix</keyword>
<reference evidence="2 3" key="1">
    <citation type="submission" date="2024-03" db="EMBL/GenBank/DDBJ databases">
        <title>Novel species of the genus Variovorax.</title>
        <authorList>
            <person name="Liu Q."/>
            <person name="Xin Y.-H."/>
        </authorList>
    </citation>
    <scope>NUCLEOTIDE SEQUENCE [LARGE SCALE GENOMIC DNA]</scope>
    <source>
        <strain evidence="2 3">KACC 18900</strain>
    </source>
</reference>
<gene>
    <name evidence="2" type="ORF">WKW82_15250</name>
</gene>
<keyword evidence="1" id="KW-0472">Membrane</keyword>